<dbReference type="Proteomes" id="UP001642409">
    <property type="component" value="Unassembled WGS sequence"/>
</dbReference>
<dbReference type="EMBL" id="CAXDID020000504">
    <property type="protein sequence ID" value="CAL6097991.1"/>
    <property type="molecule type" value="Genomic_DNA"/>
</dbReference>
<evidence type="ECO:0000259" key="3">
    <source>
        <dbReference type="PROSITE" id="PS50222"/>
    </source>
</evidence>
<evidence type="ECO:0000313" key="6">
    <source>
        <dbReference type="Proteomes" id="UP001642409"/>
    </source>
</evidence>
<evidence type="ECO:0000313" key="5">
    <source>
        <dbReference type="EMBL" id="CAL6097991.1"/>
    </source>
</evidence>
<comment type="caution">
    <text evidence="4">The sequence shown here is derived from an EMBL/GenBank/DDBJ whole genome shotgun (WGS) entry which is preliminary data.</text>
</comment>
<keyword evidence="2" id="KW-0175">Coiled coil</keyword>
<dbReference type="InterPro" id="IPR002048">
    <property type="entry name" value="EF_hand_dom"/>
</dbReference>
<dbReference type="InterPro" id="IPR011992">
    <property type="entry name" value="EF-hand-dom_pair"/>
</dbReference>
<dbReference type="GO" id="GO:0005509">
    <property type="term" value="F:calcium ion binding"/>
    <property type="evidence" value="ECO:0007669"/>
    <property type="project" value="InterPro"/>
</dbReference>
<feature type="coiled-coil region" evidence="2">
    <location>
        <begin position="476"/>
        <end position="509"/>
    </location>
</feature>
<evidence type="ECO:0000313" key="4">
    <source>
        <dbReference type="EMBL" id="CAI9918063.1"/>
    </source>
</evidence>
<evidence type="ECO:0000256" key="2">
    <source>
        <dbReference type="SAM" id="Coils"/>
    </source>
</evidence>
<evidence type="ECO:0000256" key="1">
    <source>
        <dbReference type="ARBA" id="ARBA00022837"/>
    </source>
</evidence>
<dbReference type="EMBL" id="CATOUU010000147">
    <property type="protein sequence ID" value="CAI9918063.1"/>
    <property type="molecule type" value="Genomic_DNA"/>
</dbReference>
<proteinExistence type="predicted"/>
<keyword evidence="6" id="KW-1185">Reference proteome</keyword>
<accession>A0AA86NF98</accession>
<dbReference type="AlphaFoldDB" id="A0AA86NF98"/>
<dbReference type="SUPFAM" id="SSF47473">
    <property type="entry name" value="EF-hand"/>
    <property type="match status" value="1"/>
</dbReference>
<dbReference type="Pfam" id="PF13499">
    <property type="entry name" value="EF-hand_7"/>
    <property type="match status" value="1"/>
</dbReference>
<feature type="domain" description="EF-hand" evidence="3">
    <location>
        <begin position="501"/>
        <end position="536"/>
    </location>
</feature>
<reference evidence="5 6" key="2">
    <citation type="submission" date="2024-07" db="EMBL/GenBank/DDBJ databases">
        <authorList>
            <person name="Akdeniz Z."/>
        </authorList>
    </citation>
    <scope>NUCLEOTIDE SEQUENCE [LARGE SCALE GENOMIC DNA]</scope>
</reference>
<dbReference type="PROSITE" id="PS50222">
    <property type="entry name" value="EF_HAND_2"/>
    <property type="match status" value="1"/>
</dbReference>
<organism evidence="4">
    <name type="scientific">Hexamita inflata</name>
    <dbReference type="NCBI Taxonomy" id="28002"/>
    <lineage>
        <taxon>Eukaryota</taxon>
        <taxon>Metamonada</taxon>
        <taxon>Diplomonadida</taxon>
        <taxon>Hexamitidae</taxon>
        <taxon>Hexamitinae</taxon>
        <taxon>Hexamita</taxon>
    </lineage>
</organism>
<dbReference type="InterPro" id="IPR018247">
    <property type="entry name" value="EF_Hand_1_Ca_BS"/>
</dbReference>
<protein>
    <recommendedName>
        <fullName evidence="3">EF-hand domain-containing protein</fullName>
    </recommendedName>
</protein>
<dbReference type="SMART" id="SM00054">
    <property type="entry name" value="EFh"/>
    <property type="match status" value="2"/>
</dbReference>
<dbReference type="Gene3D" id="1.10.238.10">
    <property type="entry name" value="EF-hand"/>
    <property type="match status" value="1"/>
</dbReference>
<reference evidence="4" key="1">
    <citation type="submission" date="2023-06" db="EMBL/GenBank/DDBJ databases">
        <authorList>
            <person name="Kurt Z."/>
        </authorList>
    </citation>
    <scope>NUCLEOTIDE SEQUENCE</scope>
</reference>
<sequence length="566" mass="65493">MDSILSYVLTTNKKARFVAISQRGQLTAKENRAGSIATLQLALPPEYDQGQFPEEIAAQARRYRLESTDRNVLIYSSPGHQNRHAKVTMLFAPALEAYIAVGFADTAIQVDYYELMQSLFLDLDQRGAFNLQQPRIQLNYDQNEFDAQDLTLFGLQLNFIQRVSFYQKQQVPLVCFADASGPDFEFLIQKLASFQRKAKFVFVTLIVKNLIIERQKKADGVQVAQSELRKLTQRAKFINELNVVADYPGLLDAALSDVQFCYQLFFPSGLRFRNELGCLVDQIERDLNVLITENEEILKEDYKKQKIRHLKQQKYELMDEIDQMKLVKEIDQINRQRVQARRMYYRVQKSSELDQDMLVDGNKVLFSGMELTLIRQSQEQNGRNIIMAVCDEQNLQDFVTNLKDFLQDYFVIFLIKDCWQFNVRKLDQQFKLAAYNILADEFGVYERVTKVCERAACLVKVRSGKIQKVVASVVDLADTDEEIKQFTLENKKEEEERRINARVEEYRSQFEQLDINQNGVLELEEIRALAQGMEHDPEDLLALADRDGSGVLGIDEFADMMVILEA</sequence>
<keyword evidence="1" id="KW-0106">Calcium</keyword>
<name>A0AA86NF98_9EUKA</name>
<gene>
    <name evidence="4" type="ORF">HINF_LOCUS5708</name>
    <name evidence="5" type="ORF">HINF_LOCUS69396</name>
</gene>
<dbReference type="PROSITE" id="PS00018">
    <property type="entry name" value="EF_HAND_1"/>
    <property type="match status" value="2"/>
</dbReference>